<sequence>MSFAKTILQLRTAFPYLLAGAGGVGVGITLHSRLVNTHLSAMGSSDGQGPAHLHNEQAQPLSLKHKVLDSAAAMTQNFQPVNQIHQHVCGFHFYSGDLSRQVEAHHYCSHLNDEMRQCVIYDSDGSGARLIGVEYIISERLFQTLSEDEKKYWHSHAYEVTSGTLTTPMTDLLPSAAATAAEKMEMSQLVNTYGKTFHLWQVDRGDQLPLGPPQLMMSFTKDGQLRRDLLQDRDTRYGIDSGTKRAERADLVPNAKVAGADGWETSGVAVQLEPRLVKMRMG</sequence>
<dbReference type="AlphaFoldDB" id="A0A507E1Z0"/>
<evidence type="ECO:0008006" key="4">
    <source>
        <dbReference type="Google" id="ProtNLM"/>
    </source>
</evidence>
<dbReference type="InterPro" id="IPR010686">
    <property type="entry name" value="OBAP-like"/>
</dbReference>
<proteinExistence type="inferred from homology"/>
<dbReference type="PANTHER" id="PTHR31360:SF0">
    <property type="entry name" value="OIL BODY-ASSOCIATED PROTEIN 1B"/>
    <property type="match status" value="1"/>
</dbReference>
<protein>
    <recommendedName>
        <fullName evidence="4">DUF1264 domain-containing protein</fullName>
    </recommendedName>
</protein>
<evidence type="ECO:0000313" key="2">
    <source>
        <dbReference type="EMBL" id="TPX57178.1"/>
    </source>
</evidence>
<dbReference type="Pfam" id="PF06884">
    <property type="entry name" value="DUF1264"/>
    <property type="match status" value="1"/>
</dbReference>
<comment type="caution">
    <text evidence="2">The sequence shown here is derived from an EMBL/GenBank/DDBJ whole genome shotgun (WGS) entry which is preliminary data.</text>
</comment>
<dbReference type="PANTHER" id="PTHR31360">
    <property type="match status" value="1"/>
</dbReference>
<organism evidence="2 3">
    <name type="scientific">Powellomyces hirtus</name>
    <dbReference type="NCBI Taxonomy" id="109895"/>
    <lineage>
        <taxon>Eukaryota</taxon>
        <taxon>Fungi</taxon>
        <taxon>Fungi incertae sedis</taxon>
        <taxon>Chytridiomycota</taxon>
        <taxon>Chytridiomycota incertae sedis</taxon>
        <taxon>Chytridiomycetes</taxon>
        <taxon>Spizellomycetales</taxon>
        <taxon>Powellomycetaceae</taxon>
        <taxon>Powellomyces</taxon>
    </lineage>
</organism>
<keyword evidence="3" id="KW-1185">Reference proteome</keyword>
<dbReference type="EMBL" id="QEAQ01000057">
    <property type="protein sequence ID" value="TPX57178.1"/>
    <property type="molecule type" value="Genomic_DNA"/>
</dbReference>
<accession>A0A507E1Z0</accession>
<dbReference type="Proteomes" id="UP000318582">
    <property type="component" value="Unassembled WGS sequence"/>
</dbReference>
<evidence type="ECO:0000256" key="1">
    <source>
        <dbReference type="ARBA" id="ARBA00009740"/>
    </source>
</evidence>
<reference evidence="2 3" key="1">
    <citation type="journal article" date="2019" name="Sci. Rep.">
        <title>Comparative genomics of chytrid fungi reveal insights into the obligate biotrophic and pathogenic lifestyle of Synchytrium endobioticum.</title>
        <authorList>
            <person name="van de Vossenberg B.T.L.H."/>
            <person name="Warris S."/>
            <person name="Nguyen H.D.T."/>
            <person name="van Gent-Pelzer M.P.E."/>
            <person name="Joly D.L."/>
            <person name="van de Geest H.C."/>
            <person name="Bonants P.J.M."/>
            <person name="Smith D.S."/>
            <person name="Levesque C.A."/>
            <person name="van der Lee T.A.J."/>
        </authorList>
    </citation>
    <scope>NUCLEOTIDE SEQUENCE [LARGE SCALE GENOMIC DNA]</scope>
    <source>
        <strain evidence="2 3">CBS 809.83</strain>
    </source>
</reference>
<gene>
    <name evidence="2" type="ORF">PhCBS80983_g04050</name>
</gene>
<dbReference type="STRING" id="109895.A0A507E1Z0"/>
<name>A0A507E1Z0_9FUNG</name>
<evidence type="ECO:0000313" key="3">
    <source>
        <dbReference type="Proteomes" id="UP000318582"/>
    </source>
</evidence>
<comment type="similarity">
    <text evidence="1">Belongs to the OBAP family.</text>
</comment>